<keyword evidence="2" id="KW-1185">Reference proteome</keyword>
<organism evidence="1 2">
    <name type="scientific">Williamsia limnetica</name>
    <dbReference type="NCBI Taxonomy" id="882452"/>
    <lineage>
        <taxon>Bacteria</taxon>
        <taxon>Bacillati</taxon>
        <taxon>Actinomycetota</taxon>
        <taxon>Actinomycetes</taxon>
        <taxon>Mycobacteriales</taxon>
        <taxon>Nocardiaceae</taxon>
        <taxon>Williamsia</taxon>
    </lineage>
</organism>
<accession>A0A318RGR7</accession>
<reference evidence="1 2" key="1">
    <citation type="submission" date="2018-06" db="EMBL/GenBank/DDBJ databases">
        <title>Genomic Encyclopedia of Type Strains, Phase IV (KMG-IV): sequencing the most valuable type-strain genomes for metagenomic binning, comparative biology and taxonomic classification.</title>
        <authorList>
            <person name="Goeker M."/>
        </authorList>
    </citation>
    <scope>NUCLEOTIDE SEQUENCE [LARGE SCALE GENOMIC DNA]</scope>
    <source>
        <strain evidence="1 2">DSM 45521</strain>
    </source>
</reference>
<evidence type="ECO:0000313" key="1">
    <source>
        <dbReference type="EMBL" id="PYE13564.1"/>
    </source>
</evidence>
<comment type="caution">
    <text evidence="1">The sequence shown here is derived from an EMBL/GenBank/DDBJ whole genome shotgun (WGS) entry which is preliminary data.</text>
</comment>
<dbReference type="AlphaFoldDB" id="A0A318RGR7"/>
<dbReference type="EMBL" id="QJSP01000016">
    <property type="protein sequence ID" value="PYE13564.1"/>
    <property type="molecule type" value="Genomic_DNA"/>
</dbReference>
<proteinExistence type="predicted"/>
<gene>
    <name evidence="1" type="ORF">DFR67_116118</name>
</gene>
<name>A0A318RGR7_WILLI</name>
<protein>
    <submittedName>
        <fullName evidence="1">Uncharacterized protein</fullName>
    </submittedName>
</protein>
<evidence type="ECO:0000313" key="2">
    <source>
        <dbReference type="Proteomes" id="UP000247591"/>
    </source>
</evidence>
<sequence length="103" mass="11851">MEQDYLDEGLRRLATDPGFRPAGWTDRDIRDFYRLIQCVRAANVETDLRNMRLLRIEPHNSGDPTRAWATLSSGRVIDLTFRYSGNHAAVVFGVVTVEMEPQR</sequence>
<dbReference type="Proteomes" id="UP000247591">
    <property type="component" value="Unassembled WGS sequence"/>
</dbReference>